<gene>
    <name evidence="1" type="ORF">SDC9_112359</name>
</gene>
<comment type="caution">
    <text evidence="1">The sequence shown here is derived from an EMBL/GenBank/DDBJ whole genome shotgun (WGS) entry which is preliminary data.</text>
</comment>
<protein>
    <recommendedName>
        <fullName evidence="2">Transport-associated OB type 2 domain-containing protein</fullName>
    </recommendedName>
</protein>
<proteinExistence type="predicted"/>
<organism evidence="1">
    <name type="scientific">bioreactor metagenome</name>
    <dbReference type="NCBI Taxonomy" id="1076179"/>
    <lineage>
        <taxon>unclassified sequences</taxon>
        <taxon>metagenomes</taxon>
        <taxon>ecological metagenomes</taxon>
    </lineage>
</organism>
<reference evidence="1" key="1">
    <citation type="submission" date="2019-08" db="EMBL/GenBank/DDBJ databases">
        <authorList>
            <person name="Kucharzyk K."/>
            <person name="Murdoch R.W."/>
            <person name="Higgins S."/>
            <person name="Loffler F."/>
        </authorList>
    </citation>
    <scope>NUCLEOTIDE SEQUENCE</scope>
</reference>
<dbReference type="EMBL" id="VSSQ01020529">
    <property type="protein sequence ID" value="MPM65463.1"/>
    <property type="molecule type" value="Genomic_DNA"/>
</dbReference>
<evidence type="ECO:0000313" key="1">
    <source>
        <dbReference type="EMBL" id="MPM65463.1"/>
    </source>
</evidence>
<evidence type="ECO:0008006" key="2">
    <source>
        <dbReference type="Google" id="ProtNLM"/>
    </source>
</evidence>
<name>A0A645BQF4_9ZZZZ</name>
<sequence length="95" mass="10713">MPDWNLTLLTSEAQPGKLNSVGIRAHMFSPGVADANRFSARVEKRIQSPFSLIFLLRPEGALRPLRWESEDLTLPFQTGDRVELSVSPQHVLCLR</sequence>
<dbReference type="AlphaFoldDB" id="A0A645BQF4"/>
<accession>A0A645BQF4</accession>